<evidence type="ECO:0000256" key="7">
    <source>
        <dbReference type="ARBA" id="ARBA00023160"/>
    </source>
</evidence>
<evidence type="ECO:0000313" key="10">
    <source>
        <dbReference type="Proteomes" id="UP000807469"/>
    </source>
</evidence>
<comment type="caution">
    <text evidence="9">The sequence shown here is derived from an EMBL/GenBank/DDBJ whole genome shotgun (WGS) entry which is preliminary data.</text>
</comment>
<organism evidence="9 10">
    <name type="scientific">Pholiota conissans</name>
    <dbReference type="NCBI Taxonomy" id="109636"/>
    <lineage>
        <taxon>Eukaryota</taxon>
        <taxon>Fungi</taxon>
        <taxon>Dikarya</taxon>
        <taxon>Basidiomycota</taxon>
        <taxon>Agaricomycotina</taxon>
        <taxon>Agaricomycetes</taxon>
        <taxon>Agaricomycetidae</taxon>
        <taxon>Agaricales</taxon>
        <taxon>Agaricineae</taxon>
        <taxon>Strophariaceae</taxon>
        <taxon>Pholiota</taxon>
    </lineage>
</organism>
<proteinExistence type="inferred from homology"/>
<name>A0A9P5ZAJ2_9AGAR</name>
<protein>
    <submittedName>
        <fullName evidence="9">4'-phosphopantetheinyl transferase</fullName>
    </submittedName>
</protein>
<dbReference type="Pfam" id="PF01648">
    <property type="entry name" value="ACPS"/>
    <property type="match status" value="1"/>
</dbReference>
<keyword evidence="2 9" id="KW-0808">Transferase</keyword>
<dbReference type="Proteomes" id="UP000807469">
    <property type="component" value="Unassembled WGS sequence"/>
</dbReference>
<evidence type="ECO:0000256" key="1">
    <source>
        <dbReference type="ARBA" id="ARBA00022516"/>
    </source>
</evidence>
<reference evidence="9" key="1">
    <citation type="submission" date="2020-11" db="EMBL/GenBank/DDBJ databases">
        <authorList>
            <consortium name="DOE Joint Genome Institute"/>
            <person name="Ahrendt S."/>
            <person name="Riley R."/>
            <person name="Andreopoulos W."/>
            <person name="Labutti K."/>
            <person name="Pangilinan J."/>
            <person name="Ruiz-Duenas F.J."/>
            <person name="Barrasa J.M."/>
            <person name="Sanchez-Garcia M."/>
            <person name="Camarero S."/>
            <person name="Miyauchi S."/>
            <person name="Serrano A."/>
            <person name="Linde D."/>
            <person name="Babiker R."/>
            <person name="Drula E."/>
            <person name="Ayuso-Fernandez I."/>
            <person name="Pacheco R."/>
            <person name="Padilla G."/>
            <person name="Ferreira P."/>
            <person name="Barriuso J."/>
            <person name="Kellner H."/>
            <person name="Castanera R."/>
            <person name="Alfaro M."/>
            <person name="Ramirez L."/>
            <person name="Pisabarro A.G."/>
            <person name="Kuo A."/>
            <person name="Tritt A."/>
            <person name="Lipzen A."/>
            <person name="He G."/>
            <person name="Yan M."/>
            <person name="Ng V."/>
            <person name="Cullen D."/>
            <person name="Martin F."/>
            <person name="Rosso M.-N."/>
            <person name="Henrissat B."/>
            <person name="Hibbett D."/>
            <person name="Martinez A.T."/>
            <person name="Grigoriev I.V."/>
        </authorList>
    </citation>
    <scope>NUCLEOTIDE SEQUENCE</scope>
    <source>
        <strain evidence="9">CIRM-BRFM 674</strain>
    </source>
</reference>
<dbReference type="AlphaFoldDB" id="A0A9P5ZAJ2"/>
<evidence type="ECO:0000259" key="8">
    <source>
        <dbReference type="Pfam" id="PF01648"/>
    </source>
</evidence>
<evidence type="ECO:0000256" key="6">
    <source>
        <dbReference type="ARBA" id="ARBA00023098"/>
    </source>
</evidence>
<dbReference type="SUPFAM" id="SSF56214">
    <property type="entry name" value="4'-phosphopantetheinyl transferase"/>
    <property type="match status" value="1"/>
</dbReference>
<keyword evidence="1" id="KW-0444">Lipid biosynthesis</keyword>
<keyword evidence="4" id="KW-0276">Fatty acid metabolism</keyword>
<dbReference type="HAMAP" id="MF_00101">
    <property type="entry name" value="AcpS"/>
    <property type="match status" value="1"/>
</dbReference>
<sequence>MPILGIGVDLVHIPRIAALLSRRTPQKFAAKILSPEEYSQWESIPPSESRRAQFLAVRWSVKEAAYKAMYPIIRPTWKEITYTSFSSTGEKPFVKYHPTVPDVCSKIGRMHVSVSHDGDYVYSTVLVEEPQNRG</sequence>
<dbReference type="GO" id="GO:0000287">
    <property type="term" value="F:magnesium ion binding"/>
    <property type="evidence" value="ECO:0007669"/>
    <property type="project" value="InterPro"/>
</dbReference>
<dbReference type="EMBL" id="MU155165">
    <property type="protein sequence ID" value="KAF9482446.1"/>
    <property type="molecule type" value="Genomic_DNA"/>
</dbReference>
<dbReference type="InterPro" id="IPR037143">
    <property type="entry name" value="4-PPantetheinyl_Trfase_dom_sf"/>
</dbReference>
<evidence type="ECO:0000313" key="9">
    <source>
        <dbReference type="EMBL" id="KAF9482446.1"/>
    </source>
</evidence>
<keyword evidence="3" id="KW-0479">Metal-binding</keyword>
<keyword evidence="6" id="KW-0443">Lipid metabolism</keyword>
<dbReference type="OrthoDB" id="15433at2759"/>
<dbReference type="NCBIfam" id="TIGR00556">
    <property type="entry name" value="pantethn_trn"/>
    <property type="match status" value="1"/>
</dbReference>
<dbReference type="GO" id="GO:0008897">
    <property type="term" value="F:holo-[acyl-carrier-protein] synthase activity"/>
    <property type="evidence" value="ECO:0007669"/>
    <property type="project" value="InterPro"/>
</dbReference>
<accession>A0A9P5ZAJ2</accession>
<evidence type="ECO:0000256" key="5">
    <source>
        <dbReference type="ARBA" id="ARBA00022842"/>
    </source>
</evidence>
<dbReference type="Gene3D" id="3.90.470.20">
    <property type="entry name" value="4'-phosphopantetheinyl transferase domain"/>
    <property type="match status" value="1"/>
</dbReference>
<evidence type="ECO:0000256" key="2">
    <source>
        <dbReference type="ARBA" id="ARBA00022679"/>
    </source>
</evidence>
<dbReference type="NCBIfam" id="TIGR00516">
    <property type="entry name" value="acpS"/>
    <property type="match status" value="1"/>
</dbReference>
<dbReference type="InterPro" id="IPR002582">
    <property type="entry name" value="ACPS"/>
</dbReference>
<dbReference type="InterPro" id="IPR008278">
    <property type="entry name" value="4-PPantetheinyl_Trfase_dom"/>
</dbReference>
<dbReference type="InterPro" id="IPR004568">
    <property type="entry name" value="Ppantetheine-prot_Trfase_dom"/>
</dbReference>
<keyword evidence="7" id="KW-0275">Fatty acid biosynthesis</keyword>
<dbReference type="GO" id="GO:0006633">
    <property type="term" value="P:fatty acid biosynthetic process"/>
    <property type="evidence" value="ECO:0007669"/>
    <property type="project" value="UniProtKB-KW"/>
</dbReference>
<evidence type="ECO:0000256" key="3">
    <source>
        <dbReference type="ARBA" id="ARBA00022723"/>
    </source>
</evidence>
<keyword evidence="10" id="KW-1185">Reference proteome</keyword>
<keyword evidence="5" id="KW-0460">Magnesium</keyword>
<gene>
    <name evidence="9" type="ORF">BDN70DRAFT_874992</name>
</gene>
<evidence type="ECO:0000256" key="4">
    <source>
        <dbReference type="ARBA" id="ARBA00022832"/>
    </source>
</evidence>
<feature type="domain" description="4'-phosphopantetheinyl transferase" evidence="8">
    <location>
        <begin position="5"/>
        <end position="109"/>
    </location>
</feature>